<evidence type="ECO:0000313" key="6">
    <source>
        <dbReference type="EMBL" id="OEU14497.1"/>
    </source>
</evidence>
<gene>
    <name evidence="6" type="ORF">FRACYDRAFT_209380</name>
</gene>
<dbReference type="InterPro" id="IPR049730">
    <property type="entry name" value="SNF2/RAD54-like_C"/>
</dbReference>
<dbReference type="InterPro" id="IPR001650">
    <property type="entry name" value="Helicase_C-like"/>
</dbReference>
<evidence type="ECO:0000259" key="5">
    <source>
        <dbReference type="PROSITE" id="PS51194"/>
    </source>
</evidence>
<evidence type="ECO:0000256" key="2">
    <source>
        <dbReference type="ARBA" id="ARBA00022801"/>
    </source>
</evidence>
<dbReference type="Pfam" id="PF00271">
    <property type="entry name" value="Helicase_C"/>
    <property type="match status" value="1"/>
</dbReference>
<keyword evidence="3" id="KW-0067">ATP-binding</keyword>
<dbReference type="PANTHER" id="PTHR45626">
    <property type="entry name" value="TRANSCRIPTION TERMINATION FACTOR 2-RELATED"/>
    <property type="match status" value="1"/>
</dbReference>
<dbReference type="OrthoDB" id="448448at2759"/>
<evidence type="ECO:0000256" key="3">
    <source>
        <dbReference type="ARBA" id="ARBA00022840"/>
    </source>
</evidence>
<dbReference type="GO" id="GO:0005634">
    <property type="term" value="C:nucleus"/>
    <property type="evidence" value="ECO:0007669"/>
    <property type="project" value="TreeGrafter"/>
</dbReference>
<proteinExistence type="predicted"/>
<evidence type="ECO:0000256" key="4">
    <source>
        <dbReference type="SAM" id="MobiDB-lite"/>
    </source>
</evidence>
<feature type="compositionally biased region" description="Acidic residues" evidence="4">
    <location>
        <begin position="222"/>
        <end position="232"/>
    </location>
</feature>
<name>A0A1E7F8K5_9STRA</name>
<feature type="compositionally biased region" description="Basic and acidic residues" evidence="4">
    <location>
        <begin position="26"/>
        <end position="36"/>
    </location>
</feature>
<evidence type="ECO:0000313" key="7">
    <source>
        <dbReference type="Proteomes" id="UP000095751"/>
    </source>
</evidence>
<keyword evidence="2 6" id="KW-0378">Hydrolase</keyword>
<feature type="region of interest" description="Disordered" evidence="4">
    <location>
        <begin position="22"/>
        <end position="52"/>
    </location>
</feature>
<keyword evidence="7" id="KW-1185">Reference proteome</keyword>
<organism evidence="6 7">
    <name type="scientific">Fragilariopsis cylindrus CCMP1102</name>
    <dbReference type="NCBI Taxonomy" id="635003"/>
    <lineage>
        <taxon>Eukaryota</taxon>
        <taxon>Sar</taxon>
        <taxon>Stramenopiles</taxon>
        <taxon>Ochrophyta</taxon>
        <taxon>Bacillariophyta</taxon>
        <taxon>Bacillariophyceae</taxon>
        <taxon>Bacillariophycidae</taxon>
        <taxon>Bacillariales</taxon>
        <taxon>Bacillariaceae</taxon>
        <taxon>Fragilariopsis</taxon>
    </lineage>
</organism>
<dbReference type="SMART" id="SM00490">
    <property type="entry name" value="HELICc"/>
    <property type="match status" value="1"/>
</dbReference>
<protein>
    <submittedName>
        <fullName evidence="6">p-loop containing nucleoside triphosphate hydrolase protein</fullName>
    </submittedName>
</protein>
<accession>A0A1E7F8K5</accession>
<dbReference type="Gene3D" id="3.40.50.300">
    <property type="entry name" value="P-loop containing nucleotide triphosphate hydrolases"/>
    <property type="match status" value="1"/>
</dbReference>
<dbReference type="PROSITE" id="PS51194">
    <property type="entry name" value="HELICASE_CTER"/>
    <property type="match status" value="1"/>
</dbReference>
<dbReference type="GO" id="GO:0008094">
    <property type="term" value="F:ATP-dependent activity, acting on DNA"/>
    <property type="evidence" value="ECO:0007669"/>
    <property type="project" value="TreeGrafter"/>
</dbReference>
<dbReference type="EMBL" id="KV784360">
    <property type="protein sequence ID" value="OEU14497.1"/>
    <property type="molecule type" value="Genomic_DNA"/>
</dbReference>
<dbReference type="KEGG" id="fcy:FRACYDRAFT_209380"/>
<dbReference type="InParanoid" id="A0A1E7F8K5"/>
<dbReference type="InterPro" id="IPR027417">
    <property type="entry name" value="P-loop_NTPase"/>
</dbReference>
<feature type="compositionally biased region" description="Basic and acidic residues" evidence="4">
    <location>
        <begin position="259"/>
        <end position="268"/>
    </location>
</feature>
<feature type="region of interest" description="Disordered" evidence="4">
    <location>
        <begin position="305"/>
        <end position="341"/>
    </location>
</feature>
<dbReference type="AlphaFoldDB" id="A0A1E7F8K5"/>
<dbReference type="GO" id="GO:0016787">
    <property type="term" value="F:hydrolase activity"/>
    <property type="evidence" value="ECO:0007669"/>
    <property type="project" value="UniProtKB-KW"/>
</dbReference>
<dbReference type="GO" id="GO:0006281">
    <property type="term" value="P:DNA repair"/>
    <property type="evidence" value="ECO:0007669"/>
    <property type="project" value="TreeGrafter"/>
</dbReference>
<reference evidence="6 7" key="1">
    <citation type="submission" date="2016-09" db="EMBL/GenBank/DDBJ databases">
        <title>Extensive genetic diversity and differential bi-allelic expression allows diatom success in the polar Southern Ocean.</title>
        <authorList>
            <consortium name="DOE Joint Genome Institute"/>
            <person name="Mock T."/>
            <person name="Otillar R.P."/>
            <person name="Strauss J."/>
            <person name="Dupont C."/>
            <person name="Frickenhaus S."/>
            <person name="Maumus F."/>
            <person name="Mcmullan M."/>
            <person name="Sanges R."/>
            <person name="Schmutz J."/>
            <person name="Toseland A."/>
            <person name="Valas R."/>
            <person name="Veluchamy A."/>
            <person name="Ward B.J."/>
            <person name="Allen A."/>
            <person name="Barry K."/>
            <person name="Falciatore A."/>
            <person name="Ferrante M."/>
            <person name="Fortunato A.E."/>
            <person name="Gloeckner G."/>
            <person name="Gruber A."/>
            <person name="Hipkin R."/>
            <person name="Janech M."/>
            <person name="Kroth P."/>
            <person name="Leese F."/>
            <person name="Lindquist E."/>
            <person name="Lyon B.R."/>
            <person name="Martin J."/>
            <person name="Mayer C."/>
            <person name="Parker M."/>
            <person name="Quesneville H."/>
            <person name="Raymond J."/>
            <person name="Uhlig C."/>
            <person name="Valentin K.U."/>
            <person name="Worden A.Z."/>
            <person name="Armbrust E.V."/>
            <person name="Bowler C."/>
            <person name="Green B."/>
            <person name="Moulton V."/>
            <person name="Van Oosterhout C."/>
            <person name="Grigoriev I."/>
        </authorList>
    </citation>
    <scope>NUCLEOTIDE SEQUENCE [LARGE SCALE GENOMIC DNA]</scope>
    <source>
        <strain evidence="6 7">CCMP1102</strain>
    </source>
</reference>
<dbReference type="CDD" id="cd18793">
    <property type="entry name" value="SF2_C_SNF"/>
    <property type="match status" value="1"/>
</dbReference>
<dbReference type="PANTHER" id="PTHR45626:SF38">
    <property type="entry name" value="DEAD-BOX PROTEIN"/>
    <property type="match status" value="1"/>
</dbReference>
<feature type="region of interest" description="Disordered" evidence="4">
    <location>
        <begin position="212"/>
        <end position="277"/>
    </location>
</feature>
<dbReference type="InterPro" id="IPR050628">
    <property type="entry name" value="SNF2_RAD54_helicase_TF"/>
</dbReference>
<evidence type="ECO:0000256" key="1">
    <source>
        <dbReference type="ARBA" id="ARBA00022741"/>
    </source>
</evidence>
<sequence length="341" mass="38372">MSKYFLKVSQKLTPLRVACSGGKYPLENEDKINDHDTDIEDNDSDDEDQKKKKKKPAVKIYSEFTFRSKFRFLLQELEIIRDNDVSSKSLVFSQFNSTLEYLQTELPKHGFQFRTLSGSMSMKQRAKALRDFQNDPPTTVFLLSMRAGAVGINLTQANRVFLMEPSFNPALEAQAIGRVHRLGQKREVNILRLVIKNSFEDRMMKFLRQKYHHNDHKKSAEGGDDDDDDDGDDNNKNGDGNDEDRERSDGEGDGIGDSTEEKEKKDDNNDGNEIGPVGNIFREKAEIMIEEFDLLFGVDSIVKQQTQDGVAPDQIGSAEDGGTAPAPDHTASSFAPDHVVS</sequence>
<dbReference type="GO" id="GO:0005524">
    <property type="term" value="F:ATP binding"/>
    <property type="evidence" value="ECO:0007669"/>
    <property type="project" value="UniProtKB-KW"/>
</dbReference>
<dbReference type="Proteomes" id="UP000095751">
    <property type="component" value="Unassembled WGS sequence"/>
</dbReference>
<dbReference type="SUPFAM" id="SSF52540">
    <property type="entry name" value="P-loop containing nucleoside triphosphate hydrolases"/>
    <property type="match status" value="1"/>
</dbReference>
<feature type="domain" description="Helicase C-terminal" evidence="5">
    <location>
        <begin position="72"/>
        <end position="231"/>
    </location>
</feature>
<feature type="compositionally biased region" description="Acidic residues" evidence="4">
    <location>
        <begin position="37"/>
        <end position="47"/>
    </location>
</feature>
<keyword evidence="1" id="KW-0547">Nucleotide-binding</keyword>